<dbReference type="InterPro" id="IPR001138">
    <property type="entry name" value="Zn2Cys6_DnaBD"/>
</dbReference>
<dbReference type="SUPFAM" id="SSF57701">
    <property type="entry name" value="Zn2/Cys6 DNA-binding domain"/>
    <property type="match status" value="1"/>
</dbReference>
<keyword evidence="8" id="KW-1185">Reference proteome</keyword>
<keyword evidence="1" id="KW-0805">Transcription regulation</keyword>
<feature type="non-terminal residue" evidence="7">
    <location>
        <position position="1"/>
    </location>
</feature>
<organism evidence="7 8">
    <name type="scientific">Scytalidium lignicola</name>
    <name type="common">Hyphomycete</name>
    <dbReference type="NCBI Taxonomy" id="5539"/>
    <lineage>
        <taxon>Eukaryota</taxon>
        <taxon>Fungi</taxon>
        <taxon>Dikarya</taxon>
        <taxon>Ascomycota</taxon>
        <taxon>Pezizomycotina</taxon>
        <taxon>Leotiomycetes</taxon>
        <taxon>Leotiomycetes incertae sedis</taxon>
        <taxon>Scytalidium</taxon>
    </lineage>
</organism>
<feature type="non-terminal residue" evidence="7">
    <location>
        <position position="920"/>
    </location>
</feature>
<feature type="compositionally biased region" description="Low complexity" evidence="5">
    <location>
        <begin position="658"/>
        <end position="669"/>
    </location>
</feature>
<dbReference type="PANTHER" id="PTHR31069:SF28">
    <property type="entry name" value="ZN(II)2CYS6 TRANSCRIPTION FACTOR (EUROFUNG)"/>
    <property type="match status" value="1"/>
</dbReference>
<dbReference type="InterPro" id="IPR021858">
    <property type="entry name" value="Fun_TF"/>
</dbReference>
<dbReference type="GO" id="GO:0003677">
    <property type="term" value="F:DNA binding"/>
    <property type="evidence" value="ECO:0007669"/>
    <property type="project" value="UniProtKB-KW"/>
</dbReference>
<evidence type="ECO:0000259" key="6">
    <source>
        <dbReference type="PROSITE" id="PS50048"/>
    </source>
</evidence>
<sequence length="920" mass="101796">MTLPVACPPASSLDPPTVPQRKRRRRAPATGASDDCFACTKRNTKCDRRRPYCSQCLEVGKECSGYKTQLTWGVGVASRGKLRGLSLPVARSAPALQNFGETRPRAISITSRVSADNKDGDDVKIKIEGRSGSAGAGIGANSNGNSNGNGNGNGNPFTTYDFINMAPQPSTPSTMQMPDWNLPVTPHDYPMPDYNQESLAHQQAPRLHRLHTLSLSSRAEGMGLSSSIDSLSAYSESDYASPVSQSFPDDHITYLNSPVQMFNSYSTTGGESPVTGLLGDTRGPTSCPDQFYPQSEMSSSISSHQNLYDIPEGRQTRGSPAGHELGYDDDILATTTSPHEIELYATSSHSNTNHFGWNAINDEDVTSQHEGPDVERYRISPQNDLSSPPPYSTEISPRTSFFLDYYEKIICPSVVVMDSPSNPYRDHILRLATSSPSLQHAICALAACNLRMKRKQSLAQDYWRQPLELELLDRINIGSGRPTCVRRTSSHSASASDSHTRDASLQEEYQHRSLAVQLLNQQLTDPSQARHDCVLATLFILCHYRMCESGIAQFKTQFAGVKKILGMRESGLERGSWGWMETLFTYFDGIAASINDREAQLSRGNFLQMIANPSNPSHALENLAGCDANLFKTIAKLGRLNMLSQHRMVLSDDWSDDNPAATTSSLSTPRLPPPPNPRPRLAGQALVDFYNLHAHNFDGNGFATTLDDDNMFAGTHHSSLRLSSLDPDDHEDMQTNFWKEWKVTRLALQEWEFDPERLVLGLPSTPSPNQLRDFGYLSEAFRYAALLYTERLAHPSLPSSHLNFQNLVSQVLFYITSLEQSSGCEKFLLWPLFVAGSEAVNELQRGIVRSRVREIMGRSGYLNNLAGLEVLEKLWRGNDSESESSNSSNGSGKGEGIKFPAGPFKWTRYMDGVDGEWIMF</sequence>
<dbReference type="OrthoDB" id="3431704at2759"/>
<dbReference type="InterPro" id="IPR036864">
    <property type="entry name" value="Zn2-C6_fun-type_DNA-bd_sf"/>
</dbReference>
<evidence type="ECO:0000313" key="8">
    <source>
        <dbReference type="Proteomes" id="UP000258309"/>
    </source>
</evidence>
<dbReference type="OMA" id="FHMCDTG"/>
<dbReference type="Pfam" id="PF11951">
    <property type="entry name" value="Fungal_trans_2"/>
    <property type="match status" value="1"/>
</dbReference>
<feature type="region of interest" description="Disordered" evidence="5">
    <location>
        <begin position="654"/>
        <end position="680"/>
    </location>
</feature>
<dbReference type="Gene3D" id="4.10.240.10">
    <property type="entry name" value="Zn(2)-C6 fungal-type DNA-binding domain"/>
    <property type="match status" value="1"/>
</dbReference>
<evidence type="ECO:0000256" key="4">
    <source>
        <dbReference type="ARBA" id="ARBA00023242"/>
    </source>
</evidence>
<dbReference type="SMART" id="SM00066">
    <property type="entry name" value="GAL4"/>
    <property type="match status" value="1"/>
</dbReference>
<dbReference type="InterPro" id="IPR050675">
    <property type="entry name" value="OAF3"/>
</dbReference>
<comment type="caution">
    <text evidence="7">The sequence shown here is derived from an EMBL/GenBank/DDBJ whole genome shotgun (WGS) entry which is preliminary data.</text>
</comment>
<dbReference type="GO" id="GO:0000981">
    <property type="term" value="F:DNA-binding transcription factor activity, RNA polymerase II-specific"/>
    <property type="evidence" value="ECO:0007669"/>
    <property type="project" value="InterPro"/>
</dbReference>
<gene>
    <name evidence="7" type="ORF">B7463_g6910</name>
</gene>
<name>A0A3E2H7R0_SCYLI</name>
<dbReference type="Pfam" id="PF00172">
    <property type="entry name" value="Zn_clus"/>
    <property type="match status" value="1"/>
</dbReference>
<evidence type="ECO:0000256" key="1">
    <source>
        <dbReference type="ARBA" id="ARBA00023015"/>
    </source>
</evidence>
<dbReference type="PROSITE" id="PS50048">
    <property type="entry name" value="ZN2_CY6_FUNGAL_2"/>
    <property type="match status" value="1"/>
</dbReference>
<keyword evidence="3" id="KW-0804">Transcription</keyword>
<keyword evidence="2" id="KW-0238">DNA-binding</keyword>
<evidence type="ECO:0000256" key="2">
    <source>
        <dbReference type="ARBA" id="ARBA00023125"/>
    </source>
</evidence>
<protein>
    <recommendedName>
        <fullName evidence="6">Zn(2)-C6 fungal-type domain-containing protein</fullName>
    </recommendedName>
</protein>
<feature type="region of interest" description="Disordered" evidence="5">
    <location>
        <begin position="131"/>
        <end position="155"/>
    </location>
</feature>
<dbReference type="EMBL" id="NCSJ02000128">
    <property type="protein sequence ID" value="RFU29436.1"/>
    <property type="molecule type" value="Genomic_DNA"/>
</dbReference>
<evidence type="ECO:0000256" key="3">
    <source>
        <dbReference type="ARBA" id="ARBA00023163"/>
    </source>
</evidence>
<dbReference type="GO" id="GO:0008270">
    <property type="term" value="F:zinc ion binding"/>
    <property type="evidence" value="ECO:0007669"/>
    <property type="project" value="InterPro"/>
</dbReference>
<accession>A0A3E2H7R0</accession>
<dbReference type="CDD" id="cd00067">
    <property type="entry name" value="GAL4"/>
    <property type="match status" value="1"/>
</dbReference>
<dbReference type="PANTHER" id="PTHR31069">
    <property type="entry name" value="OLEATE-ACTIVATED TRANSCRIPTION FACTOR 1-RELATED"/>
    <property type="match status" value="1"/>
</dbReference>
<reference evidence="7 8" key="1">
    <citation type="submission" date="2018-05" db="EMBL/GenBank/DDBJ databases">
        <title>Draft genome sequence of Scytalidium lignicola DSM 105466, a ubiquitous saprotrophic fungus.</title>
        <authorList>
            <person name="Buettner E."/>
            <person name="Gebauer A.M."/>
            <person name="Hofrichter M."/>
            <person name="Liers C."/>
            <person name="Kellner H."/>
        </authorList>
    </citation>
    <scope>NUCLEOTIDE SEQUENCE [LARGE SCALE GENOMIC DNA]</scope>
    <source>
        <strain evidence="7 8">DSM 105466</strain>
    </source>
</reference>
<feature type="region of interest" description="Disordered" evidence="5">
    <location>
        <begin position="1"/>
        <end position="32"/>
    </location>
</feature>
<dbReference type="AlphaFoldDB" id="A0A3E2H7R0"/>
<keyword evidence="4" id="KW-0539">Nucleus</keyword>
<feature type="domain" description="Zn(2)-C6 fungal-type" evidence="6">
    <location>
        <begin position="35"/>
        <end position="64"/>
    </location>
</feature>
<dbReference type="Proteomes" id="UP000258309">
    <property type="component" value="Unassembled WGS sequence"/>
</dbReference>
<proteinExistence type="predicted"/>
<evidence type="ECO:0000313" key="7">
    <source>
        <dbReference type="EMBL" id="RFU29436.1"/>
    </source>
</evidence>
<evidence type="ECO:0000256" key="5">
    <source>
        <dbReference type="SAM" id="MobiDB-lite"/>
    </source>
</evidence>